<feature type="compositionally biased region" description="Low complexity" evidence="1">
    <location>
        <begin position="85"/>
        <end position="96"/>
    </location>
</feature>
<dbReference type="EMBL" id="JROU02000239">
    <property type="protein sequence ID" value="OEH79912.1"/>
    <property type="molecule type" value="Genomic_DNA"/>
</dbReference>
<evidence type="ECO:0000313" key="4">
    <source>
        <dbReference type="Proteomes" id="UP000095192"/>
    </source>
</evidence>
<gene>
    <name evidence="3" type="ORF">cyc_02192</name>
</gene>
<reference evidence="3 4" key="1">
    <citation type="journal article" date="2016" name="BMC Genomics">
        <title>Comparative genomics reveals Cyclospora cayetanensis possesses coccidia-like metabolism and invasion components but unique surface antigens.</title>
        <authorList>
            <person name="Liu S."/>
            <person name="Wang L."/>
            <person name="Zheng H."/>
            <person name="Xu Z."/>
            <person name="Roellig D.M."/>
            <person name="Li N."/>
            <person name="Frace M.A."/>
            <person name="Tang K."/>
            <person name="Arrowood M.J."/>
            <person name="Moss D.M."/>
            <person name="Zhang L."/>
            <person name="Feng Y."/>
            <person name="Xiao L."/>
        </authorList>
    </citation>
    <scope>NUCLEOTIDE SEQUENCE [LARGE SCALE GENOMIC DNA]</scope>
    <source>
        <strain evidence="3 4">CHN_HEN01</strain>
    </source>
</reference>
<feature type="compositionally biased region" description="Polar residues" evidence="1">
    <location>
        <begin position="321"/>
        <end position="339"/>
    </location>
</feature>
<evidence type="ECO:0000256" key="2">
    <source>
        <dbReference type="SAM" id="Phobius"/>
    </source>
</evidence>
<organism evidence="3 4">
    <name type="scientific">Cyclospora cayetanensis</name>
    <dbReference type="NCBI Taxonomy" id="88456"/>
    <lineage>
        <taxon>Eukaryota</taxon>
        <taxon>Sar</taxon>
        <taxon>Alveolata</taxon>
        <taxon>Apicomplexa</taxon>
        <taxon>Conoidasida</taxon>
        <taxon>Coccidia</taxon>
        <taxon>Eucoccidiorida</taxon>
        <taxon>Eimeriorina</taxon>
        <taxon>Eimeriidae</taxon>
        <taxon>Cyclospora</taxon>
    </lineage>
</organism>
<feature type="transmembrane region" description="Helical" evidence="2">
    <location>
        <begin position="43"/>
        <end position="68"/>
    </location>
</feature>
<name>A0A1D3D8Z1_9EIME</name>
<dbReference type="Gene3D" id="3.10.50.40">
    <property type="match status" value="1"/>
</dbReference>
<dbReference type="InParanoid" id="A0A1D3D8Z1"/>
<dbReference type="GO" id="GO:0003755">
    <property type="term" value="F:peptidyl-prolyl cis-trans isomerase activity"/>
    <property type="evidence" value="ECO:0007669"/>
    <property type="project" value="InterPro"/>
</dbReference>
<evidence type="ECO:0000313" key="3">
    <source>
        <dbReference type="EMBL" id="OEH79912.1"/>
    </source>
</evidence>
<feature type="region of interest" description="Disordered" evidence="1">
    <location>
        <begin position="1"/>
        <end position="36"/>
    </location>
</feature>
<proteinExistence type="predicted"/>
<feature type="region of interest" description="Disordered" evidence="1">
    <location>
        <begin position="311"/>
        <end position="339"/>
    </location>
</feature>
<dbReference type="VEuPathDB" id="ToxoDB:LOC113146487"/>
<feature type="region of interest" description="Disordered" evidence="1">
    <location>
        <begin position="77"/>
        <end position="108"/>
    </location>
</feature>
<protein>
    <submittedName>
        <fullName evidence="3">Uncharacterized protein</fullName>
    </submittedName>
</protein>
<keyword evidence="2" id="KW-1133">Transmembrane helix</keyword>
<evidence type="ECO:0000256" key="1">
    <source>
        <dbReference type="SAM" id="MobiDB-lite"/>
    </source>
</evidence>
<dbReference type="InterPro" id="IPR046357">
    <property type="entry name" value="PPIase_dom_sf"/>
</dbReference>
<sequence length="440" mass="47278">MEEKLRKQNSRNATDVRHRVTPHEVDSREQSKQQIAPREESRFTLFGFVSVFLIFVLVGGLTCSLVVWSGVVVPRSSPSAPARTAHSAQHPSSSQQNPDTTFTEPPLPTMAPLTELKTSIIKAGSGPTVARSQRVTVHATGSVLQADGSAKKFWSTKDPGQQWGMEPVVFLLGVSRLMLICNSRSNACRFRDLTIRSSKNAGFSSFYTSRTHPPSSETRLCKMLLPSLLSGMFFKTNPPGTHAPENVSTTIEAAVKSGAPSAADDVSGGQVTGAVDFAPEVDAIRDSAEATQPTDQEVFGEELIITQTEEQAPETEYATESFGSSNGDVTAATPQAGSTLEAPNTDAQGFAKAEEQQLSENDAWNNSEPLQSVGESAEASWISSVSKDSAIEALLPLVAMTPVLAAAGFHADIQKLSSGTFLVRFPRIDYAVQVKDLTRY</sequence>
<dbReference type="VEuPathDB" id="ToxoDB:LOC34619082"/>
<keyword evidence="2" id="KW-0812">Transmembrane</keyword>
<comment type="caution">
    <text evidence="3">The sequence shown here is derived from an EMBL/GenBank/DDBJ whole genome shotgun (WGS) entry which is preliminary data.</text>
</comment>
<accession>A0A1D3D8Z1</accession>
<keyword evidence="4" id="KW-1185">Reference proteome</keyword>
<feature type="compositionally biased region" description="Basic and acidic residues" evidence="1">
    <location>
        <begin position="14"/>
        <end position="36"/>
    </location>
</feature>
<keyword evidence="2" id="KW-0472">Membrane</keyword>
<dbReference type="AlphaFoldDB" id="A0A1D3D8Z1"/>
<dbReference type="Proteomes" id="UP000095192">
    <property type="component" value="Unassembled WGS sequence"/>
</dbReference>
<dbReference type="VEuPathDB" id="ToxoDB:cyc_02192"/>